<dbReference type="NCBIfam" id="TIGR04183">
    <property type="entry name" value="Por_Secre_tail"/>
    <property type="match status" value="1"/>
</dbReference>
<dbReference type="InterPro" id="IPR013783">
    <property type="entry name" value="Ig-like_fold"/>
</dbReference>
<evidence type="ECO:0000256" key="2">
    <source>
        <dbReference type="ARBA" id="ARBA00022801"/>
    </source>
</evidence>
<dbReference type="Pfam" id="PF18962">
    <property type="entry name" value="Por_Secre_tail"/>
    <property type="match status" value="1"/>
</dbReference>
<dbReference type="Proteomes" id="UP000295334">
    <property type="component" value="Unassembled WGS sequence"/>
</dbReference>
<dbReference type="GO" id="GO:0003796">
    <property type="term" value="F:lysozyme activity"/>
    <property type="evidence" value="ECO:0007669"/>
    <property type="project" value="InterPro"/>
</dbReference>
<feature type="chain" id="PRO_5020770503" evidence="4">
    <location>
        <begin position="22"/>
        <end position="788"/>
    </location>
</feature>
<organism evidence="6 7">
    <name type="scientific">Flaviaesturariibacter flavus</name>
    <dbReference type="NCBI Taxonomy" id="2502780"/>
    <lineage>
        <taxon>Bacteria</taxon>
        <taxon>Pseudomonadati</taxon>
        <taxon>Bacteroidota</taxon>
        <taxon>Chitinophagia</taxon>
        <taxon>Chitinophagales</taxon>
        <taxon>Chitinophagaceae</taxon>
        <taxon>Flaviaestuariibacter</taxon>
    </lineage>
</organism>
<accession>A0A4V2NV54</accession>
<name>A0A4V2NV54_9BACT</name>
<dbReference type="CDD" id="cd00599">
    <property type="entry name" value="GH25_muramidase"/>
    <property type="match status" value="1"/>
</dbReference>
<dbReference type="InterPro" id="IPR036116">
    <property type="entry name" value="FN3_sf"/>
</dbReference>
<sequence>MKNLYRLLWAFALLNSAFVNAQQCLSGGCTNFGSQYPSSGAPYTPPASWQVLVNPTNGNAALMNAGNYTLFSVVAGTRYEWSYCENYGGTSAGWDAQLTLFNNTNLTTPICFSTDNCGSNNLAPYISWVATFTGTVRLLTTAYNGGTCKTNSGAPYNKLVYRQVASSTYTLTIHVNDAAGNPAPGVKVVLRDASNTQLTSASADASGDAVFTGLASAAYNYEVYRTPSATNSPVVPNEEFWGSGTATVAGANASVTFGRNLPYLSNTPGFIPSTLQTGQQSSTDLSVKNPNGVTQTTFVRVWVDRDQAAPFDHTVTSATAPTTAGGTRTASFNITPASGGTHYYYAAVYTDVNGSSVLTDQYGWTTAFTANSANCTTPAAPATLTATPSGQITVNLDWTAGSTAGTAPVTYYWVIGTTPTVAYGSGVAQGSTSATSVSATGLNCNTAYYARVYARTSCDGTSSPYTTSGAFTTGACAVTQYGIDVSAIQGTINWNQVAAAGKTFAFIKSTKGTCYTDGYLNSNITNSRNAGLKAGVYHFALPEDNNAVTEANYFLTVARAYIGPGFLPPVLDIEDPAGTCITNTQALSNYFTANGLAQWVRDFADVVYTQTGVMPIVYTSRCQAAYIAPYVSSGLIPCKLWIADYGNPAGAPANTTSCTWSSWPWLFHQYSSTGTVAGVSGAVDLDVYRGSAAELTGLVTAVRAPEAERFVRVYPNPNHGTFVLDVRTPLNNARLRVLSATGQTVYEENISNRAPQLTKQLSLHVPPGIYFLELVNRNERIIKKIIIH</sequence>
<feature type="domain" description="Fibronectin type-III" evidence="5">
    <location>
        <begin position="380"/>
        <end position="476"/>
    </location>
</feature>
<dbReference type="PROSITE" id="PS51904">
    <property type="entry name" value="GLYCOSYL_HYDROL_F25_2"/>
    <property type="match status" value="1"/>
</dbReference>
<reference evidence="6 7" key="1">
    <citation type="submission" date="2019-03" db="EMBL/GenBank/DDBJ databases">
        <authorList>
            <person name="Kim M.K.M."/>
        </authorList>
    </citation>
    <scope>NUCLEOTIDE SEQUENCE [LARGE SCALE GENOMIC DNA]</scope>
    <source>
        <strain evidence="6 7">17J68-12</strain>
    </source>
</reference>
<dbReference type="PROSITE" id="PS50853">
    <property type="entry name" value="FN3"/>
    <property type="match status" value="1"/>
</dbReference>
<dbReference type="Gene3D" id="3.20.20.80">
    <property type="entry name" value="Glycosidases"/>
    <property type="match status" value="1"/>
</dbReference>
<dbReference type="InterPro" id="IPR026444">
    <property type="entry name" value="Secre_tail"/>
</dbReference>
<evidence type="ECO:0000313" key="6">
    <source>
        <dbReference type="EMBL" id="TCJ12116.1"/>
    </source>
</evidence>
<dbReference type="Pfam" id="PF01183">
    <property type="entry name" value="Glyco_hydro_25"/>
    <property type="match status" value="1"/>
</dbReference>
<dbReference type="InterPro" id="IPR003961">
    <property type="entry name" value="FN3_dom"/>
</dbReference>
<evidence type="ECO:0000313" key="7">
    <source>
        <dbReference type="Proteomes" id="UP000295334"/>
    </source>
</evidence>
<keyword evidence="3" id="KW-0326">Glycosidase</keyword>
<dbReference type="RefSeq" id="WP_131450592.1">
    <property type="nucleotide sequence ID" value="NZ_SJZI01000052.1"/>
</dbReference>
<evidence type="ECO:0000256" key="1">
    <source>
        <dbReference type="ARBA" id="ARBA00010646"/>
    </source>
</evidence>
<gene>
    <name evidence="6" type="ORF">EPD60_16315</name>
</gene>
<comment type="similarity">
    <text evidence="1">Belongs to the glycosyl hydrolase 25 family.</text>
</comment>
<dbReference type="OrthoDB" id="9798192at2"/>
<evidence type="ECO:0000256" key="3">
    <source>
        <dbReference type="ARBA" id="ARBA00023295"/>
    </source>
</evidence>
<dbReference type="GO" id="GO:0016998">
    <property type="term" value="P:cell wall macromolecule catabolic process"/>
    <property type="evidence" value="ECO:0007669"/>
    <property type="project" value="InterPro"/>
</dbReference>
<dbReference type="InterPro" id="IPR017853">
    <property type="entry name" value="GH"/>
</dbReference>
<proteinExistence type="inferred from homology"/>
<dbReference type="InterPro" id="IPR018077">
    <property type="entry name" value="Glyco_hydro_fam25_subgr"/>
</dbReference>
<dbReference type="Gene3D" id="2.60.40.10">
    <property type="entry name" value="Immunoglobulins"/>
    <property type="match status" value="2"/>
</dbReference>
<dbReference type="EMBL" id="SJZI01000052">
    <property type="protein sequence ID" value="TCJ12116.1"/>
    <property type="molecule type" value="Genomic_DNA"/>
</dbReference>
<dbReference type="GO" id="GO:0016052">
    <property type="term" value="P:carbohydrate catabolic process"/>
    <property type="evidence" value="ECO:0007669"/>
    <property type="project" value="TreeGrafter"/>
</dbReference>
<feature type="signal peptide" evidence="4">
    <location>
        <begin position="1"/>
        <end position="21"/>
    </location>
</feature>
<dbReference type="SMART" id="SM00641">
    <property type="entry name" value="Glyco_25"/>
    <property type="match status" value="1"/>
</dbReference>
<evidence type="ECO:0000256" key="4">
    <source>
        <dbReference type="SAM" id="SignalP"/>
    </source>
</evidence>
<dbReference type="SUPFAM" id="SSF51445">
    <property type="entry name" value="(Trans)glycosidases"/>
    <property type="match status" value="1"/>
</dbReference>
<dbReference type="PANTHER" id="PTHR34135">
    <property type="entry name" value="LYSOZYME"/>
    <property type="match status" value="1"/>
</dbReference>
<dbReference type="PROSITE" id="PS51257">
    <property type="entry name" value="PROKAR_LIPOPROTEIN"/>
    <property type="match status" value="1"/>
</dbReference>
<dbReference type="SMART" id="SM00060">
    <property type="entry name" value="FN3"/>
    <property type="match status" value="1"/>
</dbReference>
<evidence type="ECO:0000259" key="5">
    <source>
        <dbReference type="PROSITE" id="PS50853"/>
    </source>
</evidence>
<keyword evidence="2" id="KW-0378">Hydrolase</keyword>
<keyword evidence="7" id="KW-1185">Reference proteome</keyword>
<dbReference type="GO" id="GO:0009253">
    <property type="term" value="P:peptidoglycan catabolic process"/>
    <property type="evidence" value="ECO:0007669"/>
    <property type="project" value="InterPro"/>
</dbReference>
<dbReference type="PANTHER" id="PTHR34135:SF2">
    <property type="entry name" value="LYSOZYME"/>
    <property type="match status" value="1"/>
</dbReference>
<dbReference type="SUPFAM" id="SSF49265">
    <property type="entry name" value="Fibronectin type III"/>
    <property type="match status" value="1"/>
</dbReference>
<dbReference type="CDD" id="cd00063">
    <property type="entry name" value="FN3"/>
    <property type="match status" value="1"/>
</dbReference>
<dbReference type="InterPro" id="IPR002053">
    <property type="entry name" value="Glyco_hydro_25"/>
</dbReference>
<protein>
    <submittedName>
        <fullName evidence="6">T9SS type A sorting domain-containing protein</fullName>
    </submittedName>
</protein>
<comment type="caution">
    <text evidence="6">The sequence shown here is derived from an EMBL/GenBank/DDBJ whole genome shotgun (WGS) entry which is preliminary data.</text>
</comment>
<keyword evidence="4" id="KW-0732">Signal</keyword>
<dbReference type="AlphaFoldDB" id="A0A4V2NV54"/>